<dbReference type="Pfam" id="PF07859">
    <property type="entry name" value="Abhydrolase_3"/>
    <property type="match status" value="1"/>
</dbReference>
<comment type="similarity">
    <text evidence="1">Belongs to the 'GDXG' lipolytic enzyme family.</text>
</comment>
<dbReference type="FunCoup" id="A0A6P6FZ07">
    <property type="interactions" value="271"/>
</dbReference>
<evidence type="ECO:0000259" key="3">
    <source>
        <dbReference type="Pfam" id="PF07859"/>
    </source>
</evidence>
<feature type="domain" description="Alpha/beta hydrolase fold-3" evidence="3">
    <location>
        <begin position="111"/>
        <end position="332"/>
    </location>
</feature>
<evidence type="ECO:0000313" key="5">
    <source>
        <dbReference type="RefSeq" id="XP_024927224.3"/>
    </source>
</evidence>
<proteinExistence type="inferred from homology"/>
<evidence type="ECO:0000313" key="4">
    <source>
        <dbReference type="Proteomes" id="UP001652623"/>
    </source>
</evidence>
<dbReference type="AlphaFoldDB" id="A0A6P6FZ07"/>
<dbReference type="InterPro" id="IPR029058">
    <property type="entry name" value="AB_hydrolase_fold"/>
</dbReference>
<dbReference type="SUPFAM" id="SSF53474">
    <property type="entry name" value="alpha/beta-Hydrolases"/>
    <property type="match status" value="1"/>
</dbReference>
<dbReference type="RefSeq" id="XP_024927224.3">
    <property type="nucleotide sequence ID" value="XM_025071456.3"/>
</dbReference>
<dbReference type="InParanoid" id="A0A6P6FZ07"/>
<dbReference type="InterPro" id="IPR002168">
    <property type="entry name" value="Lipase_GDXG_HIS_AS"/>
</dbReference>
<dbReference type="InterPro" id="IPR050466">
    <property type="entry name" value="Carboxylest/Gibb_receptor"/>
</dbReference>
<dbReference type="PANTHER" id="PTHR23024:SF654">
    <property type="entry name" value="RECEPTOR GID1, PUTATIVE-RELATED"/>
    <property type="match status" value="1"/>
</dbReference>
<dbReference type="InterPro" id="IPR013094">
    <property type="entry name" value="AB_hydrolase_3"/>
</dbReference>
<dbReference type="PANTHER" id="PTHR23024">
    <property type="entry name" value="ARYLACETAMIDE DEACETYLASE"/>
    <property type="match status" value="1"/>
</dbReference>
<evidence type="ECO:0000256" key="2">
    <source>
        <dbReference type="ARBA" id="ARBA00022801"/>
    </source>
</evidence>
<accession>A0A6P6FZ07</accession>
<dbReference type="Gene3D" id="3.40.50.1820">
    <property type="entry name" value="alpha/beta hydrolase"/>
    <property type="match status" value="1"/>
</dbReference>
<organism evidence="4 5">
    <name type="scientific">Ziziphus jujuba</name>
    <name type="common">Chinese jujube</name>
    <name type="synonym">Ziziphus sativa</name>
    <dbReference type="NCBI Taxonomy" id="326968"/>
    <lineage>
        <taxon>Eukaryota</taxon>
        <taxon>Viridiplantae</taxon>
        <taxon>Streptophyta</taxon>
        <taxon>Embryophyta</taxon>
        <taxon>Tracheophyta</taxon>
        <taxon>Spermatophyta</taxon>
        <taxon>Magnoliopsida</taxon>
        <taxon>eudicotyledons</taxon>
        <taxon>Gunneridae</taxon>
        <taxon>Pentapetalae</taxon>
        <taxon>rosids</taxon>
        <taxon>fabids</taxon>
        <taxon>Rosales</taxon>
        <taxon>Rhamnaceae</taxon>
        <taxon>Paliureae</taxon>
        <taxon>Ziziphus</taxon>
    </lineage>
</organism>
<gene>
    <name evidence="5" type="primary">LOC107414378</name>
</gene>
<dbReference type="GeneID" id="107414378"/>
<keyword evidence="4" id="KW-1185">Reference proteome</keyword>
<dbReference type="Proteomes" id="UP001652623">
    <property type="component" value="Chromosome 8"/>
</dbReference>
<sequence>MSPNWRFHQLTHVSTFFSSNIYNTMSDGTEPSHPIPTTIDPYEKLQIVRNADGTITRLFKLPETPASSDPNSPLPVFSKDIPINQSNKTWARIYLPRLVLHNPSTSKLPIVVVFHGGGFVFFSAASTLIHDFCVDLANEVPVIIASVEYRLAPEHRLPAAYDDGMEALYWIRTTKDEWLREYADLSNCFLMGGSAGANIAYHAGLRAAMEVDKLEPLKIKGLILQQPFFGGTQRTESEMRLVNDPYLPVCSSDLMWELSLPIGVDRDHEYCNATVGGGSEVLNQIRLLGWRIFVNGWDGDQLIDRQTELVKMLESKNVKVVGHFREGGYHGADMEPPNAKALHLLIKSFISDY</sequence>
<evidence type="ECO:0000256" key="1">
    <source>
        <dbReference type="ARBA" id="ARBA00010515"/>
    </source>
</evidence>
<dbReference type="PROSITE" id="PS01173">
    <property type="entry name" value="LIPASE_GDXG_HIS"/>
    <property type="match status" value="1"/>
</dbReference>
<keyword evidence="2" id="KW-0378">Hydrolase</keyword>
<reference evidence="5" key="1">
    <citation type="submission" date="2025-08" db="UniProtKB">
        <authorList>
            <consortium name="RefSeq"/>
        </authorList>
    </citation>
    <scope>IDENTIFICATION</scope>
    <source>
        <tissue evidence="5">Seedling</tissue>
    </source>
</reference>
<dbReference type="KEGG" id="zju:107414378"/>
<protein>
    <submittedName>
        <fullName evidence="5">Carboxylesterase 1</fullName>
    </submittedName>
</protein>
<name>A0A6P6FZ07_ZIZJJ</name>
<dbReference type="GO" id="GO:0016787">
    <property type="term" value="F:hydrolase activity"/>
    <property type="evidence" value="ECO:0007669"/>
    <property type="project" value="UniProtKB-KW"/>
</dbReference>